<protein>
    <submittedName>
        <fullName evidence="1">Uncharacterized protein</fullName>
    </submittedName>
</protein>
<sequence>MLEGTSVDEEYVGIRLWLMWSINSKSTTFASLSTFALLPIMPTTPRVCALWLKNFQRNSKCQAFLKLFFIFTFRKGVNELSMCRLTGFPSLASSFPSLDDIVQSPRATLKAKSGNARKTTIHLHP</sequence>
<evidence type="ECO:0000313" key="2">
    <source>
        <dbReference type="Proteomes" id="UP001189429"/>
    </source>
</evidence>
<keyword evidence="2" id="KW-1185">Reference proteome</keyword>
<evidence type="ECO:0000313" key="1">
    <source>
        <dbReference type="EMBL" id="CAK0821289.1"/>
    </source>
</evidence>
<name>A0ABN9RPZ1_9DINO</name>
<accession>A0ABN9RPZ1</accession>
<comment type="caution">
    <text evidence="1">The sequence shown here is derived from an EMBL/GenBank/DDBJ whole genome shotgun (WGS) entry which is preliminary data.</text>
</comment>
<proteinExistence type="predicted"/>
<dbReference type="EMBL" id="CAUYUJ010007589">
    <property type="protein sequence ID" value="CAK0821289.1"/>
    <property type="molecule type" value="Genomic_DNA"/>
</dbReference>
<organism evidence="1 2">
    <name type="scientific">Prorocentrum cordatum</name>
    <dbReference type="NCBI Taxonomy" id="2364126"/>
    <lineage>
        <taxon>Eukaryota</taxon>
        <taxon>Sar</taxon>
        <taxon>Alveolata</taxon>
        <taxon>Dinophyceae</taxon>
        <taxon>Prorocentrales</taxon>
        <taxon>Prorocentraceae</taxon>
        <taxon>Prorocentrum</taxon>
    </lineage>
</organism>
<gene>
    <name evidence="1" type="ORF">PCOR1329_LOCUS22647</name>
</gene>
<dbReference type="Proteomes" id="UP001189429">
    <property type="component" value="Unassembled WGS sequence"/>
</dbReference>
<reference evidence="1" key="1">
    <citation type="submission" date="2023-10" db="EMBL/GenBank/DDBJ databases">
        <authorList>
            <person name="Chen Y."/>
            <person name="Shah S."/>
            <person name="Dougan E. K."/>
            <person name="Thang M."/>
            <person name="Chan C."/>
        </authorList>
    </citation>
    <scope>NUCLEOTIDE SEQUENCE [LARGE SCALE GENOMIC DNA]</scope>
</reference>